<dbReference type="RefSeq" id="WP_113905228.1">
    <property type="nucleotide sequence ID" value="NZ_QNSB01000012.1"/>
</dbReference>
<evidence type="ECO:0000256" key="1">
    <source>
        <dbReference type="ARBA" id="ARBA00004141"/>
    </source>
</evidence>
<feature type="transmembrane region" description="Helical" evidence="6">
    <location>
        <begin position="46"/>
        <end position="65"/>
    </location>
</feature>
<feature type="transmembrane region" description="Helical" evidence="6">
    <location>
        <begin position="194"/>
        <end position="212"/>
    </location>
</feature>
<keyword evidence="6" id="KW-1003">Cell membrane</keyword>
<evidence type="ECO:0000313" key="10">
    <source>
        <dbReference type="Proteomes" id="UP000253509"/>
    </source>
</evidence>
<protein>
    <recommendedName>
        <fullName evidence="6">Transport permease protein</fullName>
    </recommendedName>
</protein>
<keyword evidence="4 6" id="KW-0472">Membrane</keyword>
<dbReference type="Pfam" id="PF01061">
    <property type="entry name" value="ABC2_membrane"/>
    <property type="match status" value="1"/>
</dbReference>
<evidence type="ECO:0000256" key="5">
    <source>
        <dbReference type="ARBA" id="ARBA00023251"/>
    </source>
</evidence>
<evidence type="ECO:0000256" key="3">
    <source>
        <dbReference type="ARBA" id="ARBA00022989"/>
    </source>
</evidence>
<dbReference type="PIRSF" id="PIRSF006648">
    <property type="entry name" value="DrrB"/>
    <property type="match status" value="1"/>
</dbReference>
<name>A0A366IGV1_9MICO</name>
<proteinExistence type="inferred from homology"/>
<feature type="transmembrane region" description="Helical" evidence="6">
    <location>
        <begin position="126"/>
        <end position="151"/>
    </location>
</feature>
<keyword evidence="6" id="KW-0813">Transport</keyword>
<dbReference type="GO" id="GO:0046677">
    <property type="term" value="P:response to antibiotic"/>
    <property type="evidence" value="ECO:0007669"/>
    <property type="project" value="UniProtKB-KW"/>
</dbReference>
<dbReference type="GO" id="GO:0140359">
    <property type="term" value="F:ABC-type transporter activity"/>
    <property type="evidence" value="ECO:0007669"/>
    <property type="project" value="InterPro"/>
</dbReference>
<sequence>MTTIARHDRPPADAPTRGHHETSASTIADTWIMVKRQLVHGLRYPVFFYIVGMPLVLLLLFVYVFGGTLGRGIGGDSGDYLDYLVPGLLVLTIAGGMQLTALSVSQDMNEGIVSRFRSMPISRGSVLAGHVIGNGIQQFLAVVVILLVGVALGFRPSADGLDYLALAGFVLVLLLALGWPAVAMGVQAKSVEAASNLPMIVMMFPFVGSGFVPTDTMPGWMQTFAEVQPFTPIIETVRGLLMGTEIGADWWVSLLWCAGLGVLGYVWARVQYERRAAR</sequence>
<evidence type="ECO:0000256" key="6">
    <source>
        <dbReference type="RuleBase" id="RU361157"/>
    </source>
</evidence>
<keyword evidence="5" id="KW-0046">Antibiotic resistance</keyword>
<feature type="transmembrane region" description="Helical" evidence="6">
    <location>
        <begin position="163"/>
        <end position="182"/>
    </location>
</feature>
<dbReference type="EMBL" id="QNSB01000012">
    <property type="protein sequence ID" value="RBP69551.1"/>
    <property type="molecule type" value="Genomic_DNA"/>
</dbReference>
<evidence type="ECO:0000259" key="8">
    <source>
        <dbReference type="PROSITE" id="PS51012"/>
    </source>
</evidence>
<evidence type="ECO:0000256" key="2">
    <source>
        <dbReference type="ARBA" id="ARBA00022692"/>
    </source>
</evidence>
<keyword evidence="3 6" id="KW-1133">Transmembrane helix</keyword>
<comment type="similarity">
    <text evidence="6">Belongs to the ABC-2 integral membrane protein family.</text>
</comment>
<feature type="region of interest" description="Disordered" evidence="7">
    <location>
        <begin position="1"/>
        <end position="21"/>
    </location>
</feature>
<evidence type="ECO:0000256" key="4">
    <source>
        <dbReference type="ARBA" id="ARBA00023136"/>
    </source>
</evidence>
<dbReference type="GO" id="GO:0043190">
    <property type="term" value="C:ATP-binding cassette (ABC) transporter complex"/>
    <property type="evidence" value="ECO:0007669"/>
    <property type="project" value="InterPro"/>
</dbReference>
<dbReference type="AlphaFoldDB" id="A0A366IGV1"/>
<feature type="transmembrane region" description="Helical" evidence="6">
    <location>
        <begin position="85"/>
        <end position="105"/>
    </location>
</feature>
<dbReference type="PANTHER" id="PTHR43229:SF2">
    <property type="entry name" value="NODULATION PROTEIN J"/>
    <property type="match status" value="1"/>
</dbReference>
<keyword evidence="2 6" id="KW-0812">Transmembrane</keyword>
<dbReference type="InterPro" id="IPR051784">
    <property type="entry name" value="Nod_factor_ABC_transporter"/>
</dbReference>
<dbReference type="InterPro" id="IPR047817">
    <property type="entry name" value="ABC2_TM_bact-type"/>
</dbReference>
<feature type="domain" description="ABC transmembrane type-2" evidence="8">
    <location>
        <begin position="45"/>
        <end position="275"/>
    </location>
</feature>
<feature type="transmembrane region" description="Helical" evidence="6">
    <location>
        <begin position="250"/>
        <end position="268"/>
    </location>
</feature>
<dbReference type="PROSITE" id="PS51012">
    <property type="entry name" value="ABC_TM2"/>
    <property type="match status" value="1"/>
</dbReference>
<dbReference type="InterPro" id="IPR013525">
    <property type="entry name" value="ABC2_TM"/>
</dbReference>
<evidence type="ECO:0000313" key="9">
    <source>
        <dbReference type="EMBL" id="RBP69551.1"/>
    </source>
</evidence>
<accession>A0A366IGV1</accession>
<gene>
    <name evidence="9" type="ORF">DFO65_11285</name>
</gene>
<keyword evidence="10" id="KW-1185">Reference proteome</keyword>
<evidence type="ECO:0000256" key="7">
    <source>
        <dbReference type="SAM" id="MobiDB-lite"/>
    </source>
</evidence>
<comment type="subcellular location">
    <subcellularLocation>
        <location evidence="6">Cell membrane</location>
        <topology evidence="6">Multi-pass membrane protein</topology>
    </subcellularLocation>
    <subcellularLocation>
        <location evidence="1">Membrane</location>
        <topology evidence="1">Multi-pass membrane protein</topology>
    </subcellularLocation>
</comment>
<comment type="caution">
    <text evidence="9">The sequence shown here is derived from an EMBL/GenBank/DDBJ whole genome shotgun (WGS) entry which is preliminary data.</text>
</comment>
<dbReference type="InterPro" id="IPR000412">
    <property type="entry name" value="ABC_2_transport"/>
</dbReference>
<organism evidence="9 10">
    <name type="scientific">Brevibacterium celere</name>
    <dbReference type="NCBI Taxonomy" id="225845"/>
    <lineage>
        <taxon>Bacteria</taxon>
        <taxon>Bacillati</taxon>
        <taxon>Actinomycetota</taxon>
        <taxon>Actinomycetes</taxon>
        <taxon>Micrococcales</taxon>
        <taxon>Brevibacteriaceae</taxon>
        <taxon>Brevibacterium</taxon>
    </lineage>
</organism>
<reference evidence="9 10" key="1">
    <citation type="submission" date="2018-06" db="EMBL/GenBank/DDBJ databases">
        <title>Freshwater and sediment microbial communities from various areas in North America, analyzing microbe dynamics in response to fracking.</title>
        <authorList>
            <person name="Lamendella R."/>
        </authorList>
    </citation>
    <scope>NUCLEOTIDE SEQUENCE [LARGE SCALE GENOMIC DNA]</scope>
    <source>
        <strain evidence="9 10">3b_TX</strain>
    </source>
</reference>
<dbReference type="Proteomes" id="UP000253509">
    <property type="component" value="Unassembled WGS sequence"/>
</dbReference>
<dbReference type="PANTHER" id="PTHR43229">
    <property type="entry name" value="NODULATION PROTEIN J"/>
    <property type="match status" value="1"/>
</dbReference>